<dbReference type="InterPro" id="IPR036388">
    <property type="entry name" value="WH-like_DNA-bd_sf"/>
</dbReference>
<evidence type="ECO:0000256" key="2">
    <source>
        <dbReference type="ARBA" id="ARBA00023125"/>
    </source>
</evidence>
<keyword evidence="3" id="KW-0804">Transcription</keyword>
<evidence type="ECO:0000256" key="3">
    <source>
        <dbReference type="ARBA" id="ARBA00023163"/>
    </source>
</evidence>
<dbReference type="InterPro" id="IPR016032">
    <property type="entry name" value="Sig_transdc_resp-reg_C-effctor"/>
</dbReference>
<accession>A0ABN2CRD7</accession>
<reference evidence="5 6" key="1">
    <citation type="journal article" date="2019" name="Int. J. Syst. Evol. Microbiol.">
        <title>The Global Catalogue of Microorganisms (GCM) 10K type strain sequencing project: providing services to taxonomists for standard genome sequencing and annotation.</title>
        <authorList>
            <consortium name="The Broad Institute Genomics Platform"/>
            <consortium name="The Broad Institute Genome Sequencing Center for Infectious Disease"/>
            <person name="Wu L."/>
            <person name="Ma J."/>
        </authorList>
    </citation>
    <scope>NUCLEOTIDE SEQUENCE [LARGE SCALE GENOMIC DNA]</scope>
    <source>
        <strain evidence="5 6">JCM 14969</strain>
    </source>
</reference>
<dbReference type="Pfam" id="PF00196">
    <property type="entry name" value="GerE"/>
    <property type="match status" value="1"/>
</dbReference>
<dbReference type="CDD" id="cd06170">
    <property type="entry name" value="LuxR_C_like"/>
    <property type="match status" value="1"/>
</dbReference>
<dbReference type="PANTHER" id="PTHR44688">
    <property type="entry name" value="DNA-BINDING TRANSCRIPTIONAL ACTIVATOR DEVR_DOSR"/>
    <property type="match status" value="1"/>
</dbReference>
<name>A0ABN2CRD7_9ACTN</name>
<dbReference type="SUPFAM" id="SSF46894">
    <property type="entry name" value="C-terminal effector domain of the bipartite response regulators"/>
    <property type="match status" value="1"/>
</dbReference>
<dbReference type="SMART" id="SM00421">
    <property type="entry name" value="HTH_LUXR"/>
    <property type="match status" value="1"/>
</dbReference>
<sequence>MAAGLEFTRERGFGSHIYNLETHRALLMMRRGELSAAEEHLRRLIETVDEPGMLSVLSMSSLGRVLARKGEAGAEALLAEAWDRARQQRSVLGHAYAATGYVEWAWLNDRPEIVDAICDEFTEESLRAPAYRELSRYLALAGATAAWSTGDAPPCPKLEHGDPWEDTPYELALGLAESGQRESMLEGLQMLLHLGASPAASLVRRRLKKLGVSRIPRGVQASSRNNPAGLTDRQLDVLLLLVEGHTNAEIAEKLVVSVRTVDHHVSAVLSRLNARTRREAATIGKTLNIQQTAHRQPA</sequence>
<dbReference type="EMBL" id="BAAAOS010000014">
    <property type="protein sequence ID" value="GAA1563029.1"/>
    <property type="molecule type" value="Genomic_DNA"/>
</dbReference>
<dbReference type="PROSITE" id="PS00622">
    <property type="entry name" value="HTH_LUXR_1"/>
    <property type="match status" value="1"/>
</dbReference>
<keyword evidence="6" id="KW-1185">Reference proteome</keyword>
<gene>
    <name evidence="5" type="ORF">GCM10009789_15190</name>
</gene>
<evidence type="ECO:0000259" key="4">
    <source>
        <dbReference type="PROSITE" id="PS50043"/>
    </source>
</evidence>
<dbReference type="InterPro" id="IPR000792">
    <property type="entry name" value="Tscrpt_reg_LuxR_C"/>
</dbReference>
<feature type="domain" description="HTH luxR-type" evidence="4">
    <location>
        <begin position="223"/>
        <end position="288"/>
    </location>
</feature>
<keyword evidence="1" id="KW-0805">Transcription regulation</keyword>
<organism evidence="5 6">
    <name type="scientific">Kribbella sancticallisti</name>
    <dbReference type="NCBI Taxonomy" id="460087"/>
    <lineage>
        <taxon>Bacteria</taxon>
        <taxon>Bacillati</taxon>
        <taxon>Actinomycetota</taxon>
        <taxon>Actinomycetes</taxon>
        <taxon>Propionibacteriales</taxon>
        <taxon>Kribbellaceae</taxon>
        <taxon>Kribbella</taxon>
    </lineage>
</organism>
<keyword evidence="2" id="KW-0238">DNA-binding</keyword>
<dbReference type="Proteomes" id="UP001500393">
    <property type="component" value="Unassembled WGS sequence"/>
</dbReference>
<evidence type="ECO:0000256" key="1">
    <source>
        <dbReference type="ARBA" id="ARBA00023015"/>
    </source>
</evidence>
<evidence type="ECO:0000313" key="6">
    <source>
        <dbReference type="Proteomes" id="UP001500393"/>
    </source>
</evidence>
<dbReference type="Gene3D" id="1.10.10.10">
    <property type="entry name" value="Winged helix-like DNA-binding domain superfamily/Winged helix DNA-binding domain"/>
    <property type="match status" value="1"/>
</dbReference>
<protein>
    <recommendedName>
        <fullName evidence="4">HTH luxR-type domain-containing protein</fullName>
    </recommendedName>
</protein>
<dbReference type="PRINTS" id="PR00038">
    <property type="entry name" value="HTHLUXR"/>
</dbReference>
<comment type="caution">
    <text evidence="5">The sequence shown here is derived from an EMBL/GenBank/DDBJ whole genome shotgun (WGS) entry which is preliminary data.</text>
</comment>
<proteinExistence type="predicted"/>
<dbReference type="PANTHER" id="PTHR44688:SF25">
    <property type="entry name" value="HTH LUXR-TYPE DOMAIN-CONTAINING PROTEIN"/>
    <property type="match status" value="1"/>
</dbReference>
<evidence type="ECO:0000313" key="5">
    <source>
        <dbReference type="EMBL" id="GAA1563029.1"/>
    </source>
</evidence>
<dbReference type="PROSITE" id="PS50043">
    <property type="entry name" value="HTH_LUXR_2"/>
    <property type="match status" value="1"/>
</dbReference>